<feature type="region of interest" description="Disordered" evidence="1">
    <location>
        <begin position="155"/>
        <end position="175"/>
    </location>
</feature>
<accession>A0A0G4GR00</accession>
<dbReference type="AlphaFoldDB" id="A0A0G4GR00"/>
<dbReference type="EMBL" id="CDMZ01001445">
    <property type="protein sequence ID" value="CEM32737.1"/>
    <property type="molecule type" value="Genomic_DNA"/>
</dbReference>
<evidence type="ECO:0000256" key="1">
    <source>
        <dbReference type="SAM" id="MobiDB-lite"/>
    </source>
</evidence>
<dbReference type="VEuPathDB" id="CryptoDB:Cvel_22936"/>
<sequence>MSEKQIKAAIKEGGKKGQDLAGINDMGGISFFTLSMETPDGNMELLEKVMEGANKEVDEAAEERKGGSGHIAKAFLSSGEQQLAILIDLPPEQKEKIDKAEWMDRMLKAVGAGEVIGSDDRQIKALVKKEGEVFPIKARDVAIAASFAFLREKELVPPPQDDDDWDPSADSGLEW</sequence>
<reference evidence="2" key="1">
    <citation type="submission" date="2014-11" db="EMBL/GenBank/DDBJ databases">
        <authorList>
            <person name="Otto D Thomas"/>
            <person name="Naeem Raeece"/>
        </authorList>
    </citation>
    <scope>NUCLEOTIDE SEQUENCE</scope>
</reference>
<evidence type="ECO:0000313" key="2">
    <source>
        <dbReference type="EMBL" id="CEM32737.1"/>
    </source>
</evidence>
<organism evidence="2">
    <name type="scientific">Chromera velia CCMP2878</name>
    <dbReference type="NCBI Taxonomy" id="1169474"/>
    <lineage>
        <taxon>Eukaryota</taxon>
        <taxon>Sar</taxon>
        <taxon>Alveolata</taxon>
        <taxon>Colpodellida</taxon>
        <taxon>Chromeraceae</taxon>
        <taxon>Chromera</taxon>
    </lineage>
</organism>
<gene>
    <name evidence="2" type="ORF">Cvel_22936</name>
</gene>
<protein>
    <submittedName>
        <fullName evidence="2">Uncharacterized protein</fullName>
    </submittedName>
</protein>
<proteinExistence type="predicted"/>
<name>A0A0G4GR00_9ALVE</name>